<evidence type="ECO:0000313" key="1">
    <source>
        <dbReference type="EMBL" id="SVA68553.1"/>
    </source>
</evidence>
<dbReference type="EMBL" id="UINC01016470">
    <property type="protein sequence ID" value="SVA68553.1"/>
    <property type="molecule type" value="Genomic_DNA"/>
</dbReference>
<dbReference type="AlphaFoldDB" id="A0A381XWF8"/>
<protein>
    <submittedName>
        <fullName evidence="1">Uncharacterized protein</fullName>
    </submittedName>
</protein>
<sequence length="31" mass="3405">MGLPAIFFNQLGTLDLIGRPVAALYQVVWSN</sequence>
<proteinExistence type="predicted"/>
<organism evidence="1">
    <name type="scientific">marine metagenome</name>
    <dbReference type="NCBI Taxonomy" id="408172"/>
    <lineage>
        <taxon>unclassified sequences</taxon>
        <taxon>metagenomes</taxon>
        <taxon>ecological metagenomes</taxon>
    </lineage>
</organism>
<name>A0A381XWF8_9ZZZZ</name>
<gene>
    <name evidence="1" type="ORF">METZ01_LOCUS121407</name>
</gene>
<reference evidence="1" key="1">
    <citation type="submission" date="2018-05" db="EMBL/GenBank/DDBJ databases">
        <authorList>
            <person name="Lanie J.A."/>
            <person name="Ng W.-L."/>
            <person name="Kazmierczak K.M."/>
            <person name="Andrzejewski T.M."/>
            <person name="Davidsen T.M."/>
            <person name="Wayne K.J."/>
            <person name="Tettelin H."/>
            <person name="Glass J.I."/>
            <person name="Rusch D."/>
            <person name="Podicherti R."/>
            <person name="Tsui H.-C.T."/>
            <person name="Winkler M.E."/>
        </authorList>
    </citation>
    <scope>NUCLEOTIDE SEQUENCE</scope>
</reference>
<feature type="non-terminal residue" evidence="1">
    <location>
        <position position="31"/>
    </location>
</feature>
<accession>A0A381XWF8</accession>